<protein>
    <submittedName>
        <fullName evidence="2">Uncharacterized protein</fullName>
    </submittedName>
</protein>
<reference evidence="2" key="1">
    <citation type="submission" date="2022-11" db="UniProtKB">
        <authorList>
            <consortium name="WormBaseParasite"/>
        </authorList>
    </citation>
    <scope>IDENTIFICATION</scope>
</reference>
<sequence length="1074" mass="125722">MNPPNGLKAFCENIEFLTFNNKKVCYRGYCKIYLNETLQQLLVVPSDEAAKVISASYRWNFVLEENILFVESPSDILNFVLIFDDPVVSRKVFNVATKNMYVNVLAKQLIFKQKFFVPFMDELNNPKETEILTRFLGFCSDVKKRGYLDLMINKRSSESIVNRSQQVTHLNNRVPVGINNNDNRSRPVTILNSSPMVLQPQASNNRKRHYPHSFEAEKNVEQPDDEDSNEPIIIQVIPKKATPLPPPIPETYQTYDFKLIELKIKENTKQKLYIFADDDKSKCHTYVKQDSEALFSCHDCRFRKKCVSTAELKTNSQGKDYVEVKPNGHPCQPKDYVPGRHAKRIIIKKPEYEVLDAFIKNSTRQRLIIFDPANRELCFEYFPHRNAFQCGGCVKLRKDTRAQIYHNGTDKEYVELYTTDHICELRPYNPEKFSKPHKIIKKPEYEIQTFIKNGKEHKKLIVFDPENNEYCYEYVLRAFGFTCKECLAKQHTSSATLTNDKEGNEYVRLGHNEHICESKPYVPEEEKEEVIIDSEDFEVLTGENNSQKVVIYDRIDRNLTYEFLQSSSELYYCSQCKLKKHHLSIKLIKKDDGEYYIKMDADLKHVCEPLDDRKSPSLKPKIVKSSHFFFYLNQEGKQRLAVFLDDDRTQCYSYYLNNTDHRKKFVCGGCSTFDRRPSARVWKNDSGETYLELGVAEHLCSPKDFETLEQTIVKKLNVTDVVKPKPKSGTYISNFELRCDKKGEHGAILVVFHSKDKKLCYKFRHQKFNNKYRCLGCEELKIQVTAKLIVDELGKKYVVMGHNVHYCRPVKYQAEPPKFRNFLVFENDSERRGTKLIVFTSEERKEYYEYSLWKGQKYFHCLGCYPMKSTIAKLFEDEKGEKFVEFGKIEHVCNPKVYDSDKFGDNIRVLDYQYEILPNAKAEPDTRIILFNPDNYSQGYDYVPDKFYTCLKCRSSKKYVIAKLIKKENGDRFLELSKNEHVCDGQSFTDAGRIFYENDFIHDIDYDGNHTVTTICPENRESWYKFAYDQVLQCFYCVQCKEEKGKLTAARIKVCPDKQIFILAYSHCCTPLSL</sequence>
<organism evidence="1 2">
    <name type="scientific">Panagrolaimus sp. ES5</name>
    <dbReference type="NCBI Taxonomy" id="591445"/>
    <lineage>
        <taxon>Eukaryota</taxon>
        <taxon>Metazoa</taxon>
        <taxon>Ecdysozoa</taxon>
        <taxon>Nematoda</taxon>
        <taxon>Chromadorea</taxon>
        <taxon>Rhabditida</taxon>
        <taxon>Tylenchina</taxon>
        <taxon>Panagrolaimomorpha</taxon>
        <taxon>Panagrolaimoidea</taxon>
        <taxon>Panagrolaimidae</taxon>
        <taxon>Panagrolaimus</taxon>
    </lineage>
</organism>
<dbReference type="Proteomes" id="UP000887579">
    <property type="component" value="Unplaced"/>
</dbReference>
<accession>A0AC34FID6</accession>
<evidence type="ECO:0000313" key="1">
    <source>
        <dbReference type="Proteomes" id="UP000887579"/>
    </source>
</evidence>
<evidence type="ECO:0000313" key="2">
    <source>
        <dbReference type="WBParaSite" id="ES5_v2.g17064.t1"/>
    </source>
</evidence>
<proteinExistence type="predicted"/>
<dbReference type="WBParaSite" id="ES5_v2.g17064.t1">
    <property type="protein sequence ID" value="ES5_v2.g17064.t1"/>
    <property type="gene ID" value="ES5_v2.g17064"/>
</dbReference>
<name>A0AC34FID6_9BILA</name>